<name>A0A1Z5JLZ5_FISSO</name>
<dbReference type="InterPro" id="IPR000504">
    <property type="entry name" value="RRM_dom"/>
</dbReference>
<evidence type="ECO:0000256" key="3">
    <source>
        <dbReference type="SAM" id="Phobius"/>
    </source>
</evidence>
<gene>
    <name evidence="5" type="ORF">FisN_12Lh277</name>
</gene>
<evidence type="ECO:0000313" key="6">
    <source>
        <dbReference type="Proteomes" id="UP000198406"/>
    </source>
</evidence>
<dbReference type="EMBL" id="BDSP01000087">
    <property type="protein sequence ID" value="GAX15027.1"/>
    <property type="molecule type" value="Genomic_DNA"/>
</dbReference>
<keyword evidence="3" id="KW-1133">Transmembrane helix</keyword>
<keyword evidence="3" id="KW-0812">Transmembrane</keyword>
<dbReference type="OrthoDB" id="47957at2759"/>
<feature type="region of interest" description="Disordered" evidence="2">
    <location>
        <begin position="217"/>
        <end position="258"/>
    </location>
</feature>
<evidence type="ECO:0000256" key="1">
    <source>
        <dbReference type="PROSITE-ProRule" id="PRU00176"/>
    </source>
</evidence>
<keyword evidence="3" id="KW-0472">Membrane</keyword>
<proteinExistence type="predicted"/>
<dbReference type="InterPro" id="IPR012677">
    <property type="entry name" value="Nucleotide-bd_a/b_plait_sf"/>
</dbReference>
<feature type="domain" description="RRM" evidence="4">
    <location>
        <begin position="419"/>
        <end position="494"/>
    </location>
</feature>
<dbReference type="AlphaFoldDB" id="A0A1Z5JLZ5"/>
<dbReference type="PROSITE" id="PS50102">
    <property type="entry name" value="RRM"/>
    <property type="match status" value="1"/>
</dbReference>
<feature type="region of interest" description="Disordered" evidence="2">
    <location>
        <begin position="119"/>
        <end position="179"/>
    </location>
</feature>
<reference evidence="5 6" key="1">
    <citation type="journal article" date="2015" name="Plant Cell">
        <title>Oil accumulation by the oleaginous diatom Fistulifera solaris as revealed by the genome and transcriptome.</title>
        <authorList>
            <person name="Tanaka T."/>
            <person name="Maeda Y."/>
            <person name="Veluchamy A."/>
            <person name="Tanaka M."/>
            <person name="Abida H."/>
            <person name="Marechal E."/>
            <person name="Bowler C."/>
            <person name="Muto M."/>
            <person name="Sunaga Y."/>
            <person name="Tanaka M."/>
            <person name="Yoshino T."/>
            <person name="Taniguchi T."/>
            <person name="Fukuda Y."/>
            <person name="Nemoto M."/>
            <person name="Matsumoto M."/>
            <person name="Wong P.S."/>
            <person name="Aburatani S."/>
            <person name="Fujibuchi W."/>
        </authorList>
    </citation>
    <scope>NUCLEOTIDE SEQUENCE [LARGE SCALE GENOMIC DNA]</scope>
    <source>
        <strain evidence="5 6">JPCC DA0580</strain>
    </source>
</reference>
<evidence type="ECO:0000313" key="5">
    <source>
        <dbReference type="EMBL" id="GAX15027.1"/>
    </source>
</evidence>
<feature type="compositionally biased region" description="Polar residues" evidence="2">
    <location>
        <begin position="119"/>
        <end position="141"/>
    </location>
</feature>
<accession>A0A1Z5JLZ5</accession>
<keyword evidence="6" id="KW-1185">Reference proteome</keyword>
<dbReference type="Gene3D" id="3.30.70.330">
    <property type="match status" value="1"/>
</dbReference>
<dbReference type="GO" id="GO:0003723">
    <property type="term" value="F:RNA binding"/>
    <property type="evidence" value="ECO:0007669"/>
    <property type="project" value="UniProtKB-UniRule"/>
</dbReference>
<dbReference type="InParanoid" id="A0A1Z5JLZ5"/>
<comment type="caution">
    <text evidence="5">The sequence shown here is derived from an EMBL/GenBank/DDBJ whole genome shotgun (WGS) entry which is preliminary data.</text>
</comment>
<keyword evidence="1" id="KW-0694">RNA-binding</keyword>
<sequence length="500" mass="54563">MPEDDTFFTTDELSNMTVLFNNYTMKFAPEDAMYSTTNCTALIGDQQKFSIEGTNRARLILLYNCLYTSRRISVLDFPDRYVAFVNGNLNNFTANVQAIVPRLFSANAVVSFAISTEAPTTSPNPTFVPTEEPTYSDQPSLVPSELPTEQPVPPTSSPTEVLLTLQPAPPPTSPPADRKPVGLISGVVVGAGMLGLAALVALYFYLKMKQRQENASRQAALDKEQVAADEHPSYAAKSDDDKEANNVNSPISPSDSLLSQKSLLSQGESVLDDESTEELDGTKGLQDEFDQFRDQTLEQFRSNVEGSLAGFEGIMSAAVTKALMGDDDIDSNPSILLWGCQPDPSSAEIEASALCEVNDWLKRNESASAEKKRLFMNDIINRMLATTRSGYLRADDASRTVHESAALLGLPLANELSMTTVLFSGMRKTIEASDMVKVLREFGDLDVAAVASGQRGFGLVRYRNSKSVEKALRRYRDGEIVIQDVAVQMKVLQPSGTVDS</sequence>
<evidence type="ECO:0000256" key="2">
    <source>
        <dbReference type="SAM" id="MobiDB-lite"/>
    </source>
</evidence>
<feature type="compositionally biased region" description="Basic and acidic residues" evidence="2">
    <location>
        <begin position="217"/>
        <end position="244"/>
    </location>
</feature>
<feature type="transmembrane region" description="Helical" evidence="3">
    <location>
        <begin position="181"/>
        <end position="206"/>
    </location>
</feature>
<dbReference type="SUPFAM" id="SSF54928">
    <property type="entry name" value="RNA-binding domain, RBD"/>
    <property type="match status" value="1"/>
</dbReference>
<dbReference type="Proteomes" id="UP000198406">
    <property type="component" value="Unassembled WGS sequence"/>
</dbReference>
<organism evidence="5 6">
    <name type="scientific">Fistulifera solaris</name>
    <name type="common">Oleaginous diatom</name>
    <dbReference type="NCBI Taxonomy" id="1519565"/>
    <lineage>
        <taxon>Eukaryota</taxon>
        <taxon>Sar</taxon>
        <taxon>Stramenopiles</taxon>
        <taxon>Ochrophyta</taxon>
        <taxon>Bacillariophyta</taxon>
        <taxon>Bacillariophyceae</taxon>
        <taxon>Bacillariophycidae</taxon>
        <taxon>Naviculales</taxon>
        <taxon>Naviculaceae</taxon>
        <taxon>Fistulifera</taxon>
    </lineage>
</organism>
<dbReference type="InterPro" id="IPR035979">
    <property type="entry name" value="RBD_domain_sf"/>
</dbReference>
<evidence type="ECO:0000259" key="4">
    <source>
        <dbReference type="PROSITE" id="PS50102"/>
    </source>
</evidence>
<protein>
    <recommendedName>
        <fullName evidence="4">RRM domain-containing protein</fullName>
    </recommendedName>
</protein>